<feature type="non-terminal residue" evidence="1">
    <location>
        <position position="1"/>
    </location>
</feature>
<gene>
    <name evidence="1" type="ORF">Tco_0907430</name>
</gene>
<keyword evidence="2" id="KW-1185">Reference proteome</keyword>
<protein>
    <submittedName>
        <fullName evidence="1">Uncharacterized protein</fullName>
    </submittedName>
</protein>
<proteinExistence type="predicted"/>
<name>A0ABQ5CJJ8_9ASTR</name>
<sequence length="129" mass="14357">GFAAVLAVLITGASQSRQHDTLVRLPIDIRLKIDLGKSVVYGVIFEMSDLNVSGPGEIKLFLVAFDSQLKVFHPLKNGNMSGKHPQSHVQVKKAISFQIGELLLNKEEKHVFNVTPVKSWEVSFYELVK</sequence>
<reference evidence="1" key="2">
    <citation type="submission" date="2022-01" db="EMBL/GenBank/DDBJ databases">
        <authorList>
            <person name="Yamashiro T."/>
            <person name="Shiraishi A."/>
            <person name="Satake H."/>
            <person name="Nakayama K."/>
        </authorList>
    </citation>
    <scope>NUCLEOTIDE SEQUENCE</scope>
</reference>
<organism evidence="1 2">
    <name type="scientific">Tanacetum coccineum</name>
    <dbReference type="NCBI Taxonomy" id="301880"/>
    <lineage>
        <taxon>Eukaryota</taxon>
        <taxon>Viridiplantae</taxon>
        <taxon>Streptophyta</taxon>
        <taxon>Embryophyta</taxon>
        <taxon>Tracheophyta</taxon>
        <taxon>Spermatophyta</taxon>
        <taxon>Magnoliopsida</taxon>
        <taxon>eudicotyledons</taxon>
        <taxon>Gunneridae</taxon>
        <taxon>Pentapetalae</taxon>
        <taxon>asterids</taxon>
        <taxon>campanulids</taxon>
        <taxon>Asterales</taxon>
        <taxon>Asteraceae</taxon>
        <taxon>Asteroideae</taxon>
        <taxon>Anthemideae</taxon>
        <taxon>Anthemidinae</taxon>
        <taxon>Tanacetum</taxon>
    </lineage>
</organism>
<reference evidence="1" key="1">
    <citation type="journal article" date="2022" name="Int. J. Mol. Sci.">
        <title>Draft Genome of Tanacetum Coccineum: Genomic Comparison of Closely Related Tanacetum-Family Plants.</title>
        <authorList>
            <person name="Yamashiro T."/>
            <person name="Shiraishi A."/>
            <person name="Nakayama K."/>
            <person name="Satake H."/>
        </authorList>
    </citation>
    <scope>NUCLEOTIDE SEQUENCE</scope>
</reference>
<accession>A0ABQ5CJJ8</accession>
<evidence type="ECO:0000313" key="2">
    <source>
        <dbReference type="Proteomes" id="UP001151760"/>
    </source>
</evidence>
<comment type="caution">
    <text evidence="1">The sequence shown here is derived from an EMBL/GenBank/DDBJ whole genome shotgun (WGS) entry which is preliminary data.</text>
</comment>
<dbReference type="Proteomes" id="UP001151760">
    <property type="component" value="Unassembled WGS sequence"/>
</dbReference>
<dbReference type="EMBL" id="BQNB010014353">
    <property type="protein sequence ID" value="GJT27155.1"/>
    <property type="molecule type" value="Genomic_DNA"/>
</dbReference>
<evidence type="ECO:0000313" key="1">
    <source>
        <dbReference type="EMBL" id="GJT27155.1"/>
    </source>
</evidence>